<dbReference type="InterPro" id="IPR051081">
    <property type="entry name" value="HTH_MetalResp_TranReg"/>
</dbReference>
<dbReference type="GO" id="GO:0003700">
    <property type="term" value="F:DNA-binding transcription factor activity"/>
    <property type="evidence" value="ECO:0007669"/>
    <property type="project" value="InterPro"/>
</dbReference>
<evidence type="ECO:0000313" key="6">
    <source>
        <dbReference type="Proteomes" id="UP000035199"/>
    </source>
</evidence>
<dbReference type="InterPro" id="IPR036388">
    <property type="entry name" value="WH-like_DNA-bd_sf"/>
</dbReference>
<name>A0A0G3GTS9_9CORY</name>
<dbReference type="KEGG" id="cmv:CMUST_00915"/>
<dbReference type="Pfam" id="PF12840">
    <property type="entry name" value="HTH_20"/>
    <property type="match status" value="1"/>
</dbReference>
<evidence type="ECO:0000259" key="4">
    <source>
        <dbReference type="PROSITE" id="PS50987"/>
    </source>
</evidence>
<dbReference type="OrthoDB" id="9798835at2"/>
<dbReference type="CDD" id="cd00090">
    <property type="entry name" value="HTH_ARSR"/>
    <property type="match status" value="1"/>
</dbReference>
<dbReference type="Proteomes" id="UP000035199">
    <property type="component" value="Chromosome"/>
</dbReference>
<protein>
    <submittedName>
        <fullName evidence="5">Putative transcriptional regulator</fullName>
    </submittedName>
</protein>
<dbReference type="RefSeq" id="WP_052844457.1">
    <property type="nucleotide sequence ID" value="NZ_CP011542.1"/>
</dbReference>
<reference evidence="5 6" key="1">
    <citation type="journal article" date="2015" name="Genome Announc.">
        <title>Complete Genome Sequence of the Type Strain Corynebacterium mustelae DSM 45274, Isolated from Various Tissues of a Male Ferret with Lethal Sepsis.</title>
        <authorList>
            <person name="Ruckert C."/>
            <person name="Eimer J."/>
            <person name="Winkler A."/>
            <person name="Tauch A."/>
        </authorList>
    </citation>
    <scope>NUCLEOTIDE SEQUENCE [LARGE SCALE GENOMIC DNA]</scope>
    <source>
        <strain evidence="5 6">DSM 45274</strain>
    </source>
</reference>
<dbReference type="SUPFAM" id="SSF46785">
    <property type="entry name" value="Winged helix' DNA-binding domain"/>
    <property type="match status" value="1"/>
</dbReference>
<accession>A0A0G3GTS9</accession>
<sequence length="132" mass="14625">MRVTKEISKKLSVLSAECACIEGRCSLPDHDADRMALVFKALSDPVRFRIYHFIASNNGGSVCTCHMPEVFGITQPTLSYHLKRLVKAGLVTREMQGKWAHFSIATHSVGQIQTFLDDVLAAAHQPELESVI</sequence>
<dbReference type="GO" id="GO:0003677">
    <property type="term" value="F:DNA binding"/>
    <property type="evidence" value="ECO:0007669"/>
    <property type="project" value="UniProtKB-KW"/>
</dbReference>
<dbReference type="PANTHER" id="PTHR33154">
    <property type="entry name" value="TRANSCRIPTIONAL REGULATOR, ARSR FAMILY"/>
    <property type="match status" value="1"/>
</dbReference>
<dbReference type="EMBL" id="CP011542">
    <property type="protein sequence ID" value="AKK04534.1"/>
    <property type="molecule type" value="Genomic_DNA"/>
</dbReference>
<keyword evidence="6" id="KW-1185">Reference proteome</keyword>
<dbReference type="InterPro" id="IPR001845">
    <property type="entry name" value="HTH_ArsR_DNA-bd_dom"/>
</dbReference>
<dbReference type="PROSITE" id="PS50987">
    <property type="entry name" value="HTH_ARSR_2"/>
    <property type="match status" value="1"/>
</dbReference>
<dbReference type="PRINTS" id="PR00778">
    <property type="entry name" value="HTHARSR"/>
</dbReference>
<keyword evidence="2" id="KW-0238">DNA-binding</keyword>
<dbReference type="AlphaFoldDB" id="A0A0G3GTS9"/>
<proteinExistence type="predicted"/>
<evidence type="ECO:0000313" key="5">
    <source>
        <dbReference type="EMBL" id="AKK04534.1"/>
    </source>
</evidence>
<keyword evidence="1" id="KW-0805">Transcription regulation</keyword>
<keyword evidence="3" id="KW-0804">Transcription</keyword>
<dbReference type="STRING" id="571915.CMUST_00915"/>
<evidence type="ECO:0000256" key="3">
    <source>
        <dbReference type="ARBA" id="ARBA00023163"/>
    </source>
</evidence>
<organism evidence="5 6">
    <name type="scientific">Corynebacterium mustelae</name>
    <dbReference type="NCBI Taxonomy" id="571915"/>
    <lineage>
        <taxon>Bacteria</taxon>
        <taxon>Bacillati</taxon>
        <taxon>Actinomycetota</taxon>
        <taxon>Actinomycetes</taxon>
        <taxon>Mycobacteriales</taxon>
        <taxon>Corynebacteriaceae</taxon>
        <taxon>Corynebacterium</taxon>
    </lineage>
</organism>
<dbReference type="InterPro" id="IPR011991">
    <property type="entry name" value="ArsR-like_HTH"/>
</dbReference>
<evidence type="ECO:0000256" key="2">
    <source>
        <dbReference type="ARBA" id="ARBA00023125"/>
    </source>
</evidence>
<dbReference type="Gene3D" id="1.10.10.10">
    <property type="entry name" value="Winged helix-like DNA-binding domain superfamily/Winged helix DNA-binding domain"/>
    <property type="match status" value="1"/>
</dbReference>
<dbReference type="PANTHER" id="PTHR33154:SF18">
    <property type="entry name" value="ARSENICAL RESISTANCE OPERON REPRESSOR"/>
    <property type="match status" value="1"/>
</dbReference>
<reference evidence="6" key="2">
    <citation type="submission" date="2015-05" db="EMBL/GenBank/DDBJ databases">
        <title>Complete genome sequence of Corynebacterium mustelae DSM 45274, isolated from various tissues of a male ferret with lethal sepsis.</title>
        <authorList>
            <person name="Ruckert C."/>
            <person name="Albersmeier A."/>
            <person name="Winkler A."/>
            <person name="Tauch A."/>
        </authorList>
    </citation>
    <scope>NUCLEOTIDE SEQUENCE [LARGE SCALE GENOMIC DNA]</scope>
    <source>
        <strain evidence="6">DSM 45274</strain>
    </source>
</reference>
<evidence type="ECO:0000256" key="1">
    <source>
        <dbReference type="ARBA" id="ARBA00023015"/>
    </source>
</evidence>
<gene>
    <name evidence="5" type="ORF">CMUST_00915</name>
</gene>
<dbReference type="NCBIfam" id="NF033788">
    <property type="entry name" value="HTH_metalloreg"/>
    <property type="match status" value="1"/>
</dbReference>
<dbReference type="PATRIC" id="fig|571915.4.peg.184"/>
<dbReference type="InterPro" id="IPR036390">
    <property type="entry name" value="WH_DNA-bd_sf"/>
</dbReference>
<feature type="domain" description="HTH arsR-type" evidence="4">
    <location>
        <begin position="27"/>
        <end position="127"/>
    </location>
</feature>
<dbReference type="SMART" id="SM00418">
    <property type="entry name" value="HTH_ARSR"/>
    <property type="match status" value="1"/>
</dbReference>